<evidence type="ECO:0000313" key="5">
    <source>
        <dbReference type="Proteomes" id="UP000263377"/>
    </source>
</evidence>
<keyword evidence="2" id="KW-0012">Acyltransferase</keyword>
<keyword evidence="5" id="KW-1185">Reference proteome</keyword>
<organism evidence="4 5">
    <name type="scientific">Kitasatospora xanthocidica</name>
    <dbReference type="NCBI Taxonomy" id="83382"/>
    <lineage>
        <taxon>Bacteria</taxon>
        <taxon>Bacillati</taxon>
        <taxon>Actinomycetota</taxon>
        <taxon>Actinomycetes</taxon>
        <taxon>Kitasatosporales</taxon>
        <taxon>Streptomycetaceae</taxon>
        <taxon>Kitasatospora</taxon>
    </lineage>
</organism>
<dbReference type="PROSITE" id="PS51186">
    <property type="entry name" value="GNAT"/>
    <property type="match status" value="1"/>
</dbReference>
<dbReference type="Pfam" id="PF00583">
    <property type="entry name" value="Acetyltransf_1"/>
    <property type="match status" value="1"/>
</dbReference>
<name>A0A372ZQ08_9ACTN</name>
<reference evidence="4 5" key="1">
    <citation type="submission" date="2018-08" db="EMBL/GenBank/DDBJ databases">
        <title>Diversity &amp; Physiological Properties of Lignin-Decomposing Actinobacteria from Soil.</title>
        <authorList>
            <person name="Roh S.G."/>
            <person name="Kim S.B."/>
        </authorList>
    </citation>
    <scope>NUCLEOTIDE SEQUENCE [LARGE SCALE GENOMIC DNA]</scope>
    <source>
        <strain evidence="4 5">MMS17-GH009</strain>
    </source>
</reference>
<evidence type="ECO:0000259" key="3">
    <source>
        <dbReference type="PROSITE" id="PS51186"/>
    </source>
</evidence>
<accession>A0A372ZQ08</accession>
<protein>
    <submittedName>
        <fullName evidence="4">GNAT family N-acetyltransferase</fullName>
    </submittedName>
</protein>
<proteinExistence type="predicted"/>
<keyword evidence="1 4" id="KW-0808">Transferase</keyword>
<dbReference type="InterPro" id="IPR000182">
    <property type="entry name" value="GNAT_dom"/>
</dbReference>
<dbReference type="Proteomes" id="UP000263377">
    <property type="component" value="Unassembled WGS sequence"/>
</dbReference>
<dbReference type="InterPro" id="IPR050832">
    <property type="entry name" value="Bact_Acetyltransf"/>
</dbReference>
<dbReference type="GO" id="GO:0016747">
    <property type="term" value="F:acyltransferase activity, transferring groups other than amino-acyl groups"/>
    <property type="evidence" value="ECO:0007669"/>
    <property type="project" value="InterPro"/>
</dbReference>
<evidence type="ECO:0000256" key="2">
    <source>
        <dbReference type="ARBA" id="ARBA00023315"/>
    </source>
</evidence>
<dbReference type="PANTHER" id="PTHR43877:SF2">
    <property type="entry name" value="AMINOALKYLPHOSPHONATE N-ACETYLTRANSFERASE-RELATED"/>
    <property type="match status" value="1"/>
</dbReference>
<feature type="domain" description="N-acetyltransferase" evidence="3">
    <location>
        <begin position="17"/>
        <end position="169"/>
    </location>
</feature>
<dbReference type="RefSeq" id="WP_049650436.1">
    <property type="nucleotide sequence ID" value="NZ_QVIG01000001.1"/>
</dbReference>
<gene>
    <name evidence="4" type="ORF">DR950_09495</name>
</gene>
<evidence type="ECO:0000313" key="4">
    <source>
        <dbReference type="EMBL" id="RGD57988.1"/>
    </source>
</evidence>
<dbReference type="CDD" id="cd04301">
    <property type="entry name" value="NAT_SF"/>
    <property type="match status" value="1"/>
</dbReference>
<dbReference type="SUPFAM" id="SSF55729">
    <property type="entry name" value="Acyl-CoA N-acyltransferases (Nat)"/>
    <property type="match status" value="1"/>
</dbReference>
<evidence type="ECO:0000256" key="1">
    <source>
        <dbReference type="ARBA" id="ARBA00022679"/>
    </source>
</evidence>
<dbReference type="Gene3D" id="3.40.630.30">
    <property type="match status" value="1"/>
</dbReference>
<dbReference type="PANTHER" id="PTHR43877">
    <property type="entry name" value="AMINOALKYLPHOSPHONATE N-ACETYLTRANSFERASE-RELATED-RELATED"/>
    <property type="match status" value="1"/>
</dbReference>
<dbReference type="EMBL" id="QVIG01000001">
    <property type="protein sequence ID" value="RGD57988.1"/>
    <property type="molecule type" value="Genomic_DNA"/>
</dbReference>
<dbReference type="AlphaFoldDB" id="A0A372ZQ08"/>
<dbReference type="InterPro" id="IPR016181">
    <property type="entry name" value="Acyl_CoA_acyltransferase"/>
</dbReference>
<sequence>MDHRIERIGREDWQRLRKVRLAQLLDTPLAFGETHEYASHQGEGNWRARCNWVNEPDKLGLVAVDATGEWVATMLSVPNREQPGALDLIGVWVDPAHRGRGHGVADALLDAVLAWARVRGAGRMLLGVHEANPRAAAFYLRRGFVHTGGSTPYVLDPSARILEMALPLD</sequence>
<comment type="caution">
    <text evidence="4">The sequence shown here is derived from an EMBL/GenBank/DDBJ whole genome shotgun (WGS) entry which is preliminary data.</text>
</comment>